<reference evidence="12" key="1">
    <citation type="submission" date="2022-07" db="EMBL/GenBank/DDBJ databases">
        <title>Phylogenomic reconstructions and comparative analyses of Kickxellomycotina fungi.</title>
        <authorList>
            <person name="Reynolds N.K."/>
            <person name="Stajich J.E."/>
            <person name="Barry K."/>
            <person name="Grigoriev I.V."/>
            <person name="Crous P."/>
            <person name="Smith M.E."/>
        </authorList>
    </citation>
    <scope>NUCLEOTIDE SEQUENCE</scope>
    <source>
        <strain evidence="12">BCRC 34489</strain>
    </source>
</reference>
<evidence type="ECO:0000313" key="12">
    <source>
        <dbReference type="EMBL" id="KAJ2785940.1"/>
    </source>
</evidence>
<dbReference type="Pfam" id="PF26547">
    <property type="entry name" value="PDZD8_N"/>
    <property type="match status" value="1"/>
</dbReference>
<feature type="domain" description="SMP-LTD" evidence="11">
    <location>
        <begin position="281"/>
        <end position="467"/>
    </location>
</feature>
<dbReference type="Proteomes" id="UP001140172">
    <property type="component" value="Unassembled WGS sequence"/>
</dbReference>
<dbReference type="InterPro" id="IPR058801">
    <property type="entry name" value="PDZD8_N"/>
</dbReference>
<evidence type="ECO:0000313" key="13">
    <source>
        <dbReference type="Proteomes" id="UP001140172"/>
    </source>
</evidence>
<dbReference type="GO" id="GO:0008289">
    <property type="term" value="F:lipid binding"/>
    <property type="evidence" value="ECO:0007669"/>
    <property type="project" value="UniProtKB-KW"/>
</dbReference>
<protein>
    <recommendedName>
        <fullName evidence="11">SMP-LTD domain-containing protein</fullName>
    </recommendedName>
</protein>
<organism evidence="12 13">
    <name type="scientific">Coemansia interrupta</name>
    <dbReference type="NCBI Taxonomy" id="1126814"/>
    <lineage>
        <taxon>Eukaryota</taxon>
        <taxon>Fungi</taxon>
        <taxon>Fungi incertae sedis</taxon>
        <taxon>Zoopagomycota</taxon>
        <taxon>Kickxellomycotina</taxon>
        <taxon>Kickxellomycetes</taxon>
        <taxon>Kickxellales</taxon>
        <taxon>Kickxellaceae</taxon>
        <taxon>Coemansia</taxon>
    </lineage>
</organism>
<name>A0A9W8HGV8_9FUNG</name>
<keyword evidence="5 10" id="KW-1133">Transmembrane helix</keyword>
<comment type="caution">
    <text evidence="12">The sequence shown here is derived from an EMBL/GenBank/DDBJ whole genome shotgun (WGS) entry which is preliminary data.</text>
</comment>
<keyword evidence="6" id="KW-0445">Lipid transport</keyword>
<feature type="region of interest" description="Disordered" evidence="9">
    <location>
        <begin position="731"/>
        <end position="755"/>
    </location>
</feature>
<dbReference type="AlphaFoldDB" id="A0A9W8HGV8"/>
<dbReference type="GO" id="GO:0015914">
    <property type="term" value="P:phospholipid transport"/>
    <property type="evidence" value="ECO:0007669"/>
    <property type="project" value="TreeGrafter"/>
</dbReference>
<dbReference type="GO" id="GO:0032865">
    <property type="term" value="C:ERMES complex"/>
    <property type="evidence" value="ECO:0007669"/>
    <property type="project" value="TreeGrafter"/>
</dbReference>
<dbReference type="SUPFAM" id="SSF50729">
    <property type="entry name" value="PH domain-like"/>
    <property type="match status" value="1"/>
</dbReference>
<evidence type="ECO:0000256" key="7">
    <source>
        <dbReference type="ARBA" id="ARBA00023121"/>
    </source>
</evidence>
<dbReference type="GO" id="GO:1990456">
    <property type="term" value="P:mitochondrion-endoplasmic reticulum membrane tethering"/>
    <property type="evidence" value="ECO:0007669"/>
    <property type="project" value="TreeGrafter"/>
</dbReference>
<dbReference type="Gene3D" id="2.30.29.30">
    <property type="entry name" value="Pleckstrin-homology domain (PH domain)/Phosphotyrosine-binding domain (PTB)"/>
    <property type="match status" value="1"/>
</dbReference>
<dbReference type="OrthoDB" id="26740at2759"/>
<evidence type="ECO:0000256" key="3">
    <source>
        <dbReference type="ARBA" id="ARBA00022692"/>
    </source>
</evidence>
<evidence type="ECO:0000256" key="2">
    <source>
        <dbReference type="ARBA" id="ARBA00022448"/>
    </source>
</evidence>
<sequence>MHVTLGQLLLTYALGVLTLPAVVLGGLLVLWALLPRDDATAAANSPGHSSAEHNDSAQPTEAAPPSSPYGARRAGWLRITRSSGSAPPATVAEQGPKIGDLVARGLAKWINVRGSSTAGEGAPPGMVAEGLDDLYYVVLTGDTLVMYDGEAMAECRGVIIMTKYSVSLHHRPGAGEAQVYSRKTPVRLAPLDDSVEARMYTRQVVEYYVYADSPAEKEDWYLALMWSSLVAVAPEDCEEDAGDGRAAVRRRLRQSCLVPDKAGIRAILHTVSERGPAAAPGAVRPDEWLNAVFGRMFLAAYRTEWARRHFLRKMQSKFDRVERPAFLERIVVADLEIGDNVPVITEPQLAAFDASGLVDVSMYVHYKGGFRLTLDTAVRLGGLRLTVSLAVVLQSLAGRMLVRFKPAPSNRFWMGFYEMPSIRLSVHPVFMQKQVRYAAVSQAIEKQIYDIVRTTLVLPNLDDTVFFPTTVADGAVLETALKAYHDAGLADDAASAEQPAEDGPLDNGGSRPPRARPFSMTDVELGADGRCDAEPEPEPEPPALKMTTPRPLTGDGDESAGSDTPPEPRRPRHSHSRSTLGTMGTPSTAESAHSAASIKSDLLMSAASLFKRAKDSQAAESAKTWWLSTVGNTANKNDPPARRNFTTAAVVPVAAGAPGPALASPPPAAVGFGPRQAILPASPTSPAAMVMPRAQIHASDGDGAMASGFHFPRLADSAGAAAGAGDAMLTRRRPAALSQGSEIELPHQRRYSKPK</sequence>
<evidence type="ECO:0000259" key="11">
    <source>
        <dbReference type="PROSITE" id="PS51847"/>
    </source>
</evidence>
<gene>
    <name evidence="12" type="ORF">GGI15_001750</name>
</gene>
<dbReference type="PROSITE" id="PS51847">
    <property type="entry name" value="SMP"/>
    <property type="match status" value="1"/>
</dbReference>
<evidence type="ECO:0000256" key="1">
    <source>
        <dbReference type="ARBA" id="ARBA00004586"/>
    </source>
</evidence>
<comment type="subcellular location">
    <subcellularLocation>
        <location evidence="1">Endoplasmic reticulum membrane</location>
    </subcellularLocation>
</comment>
<feature type="region of interest" description="Disordered" evidence="9">
    <location>
        <begin position="41"/>
        <end position="69"/>
    </location>
</feature>
<evidence type="ECO:0000256" key="5">
    <source>
        <dbReference type="ARBA" id="ARBA00022989"/>
    </source>
</evidence>
<keyword evidence="8 10" id="KW-0472">Membrane</keyword>
<evidence type="ECO:0000256" key="6">
    <source>
        <dbReference type="ARBA" id="ARBA00023055"/>
    </source>
</evidence>
<evidence type="ECO:0000256" key="9">
    <source>
        <dbReference type="SAM" id="MobiDB-lite"/>
    </source>
</evidence>
<accession>A0A9W8HGV8</accession>
<dbReference type="CDD" id="cd21675">
    <property type="entry name" value="SMP_TEX2"/>
    <property type="match status" value="1"/>
</dbReference>
<dbReference type="PANTHER" id="PTHR13466">
    <property type="entry name" value="TEX2 PROTEIN-RELATED"/>
    <property type="match status" value="1"/>
</dbReference>
<evidence type="ECO:0000256" key="4">
    <source>
        <dbReference type="ARBA" id="ARBA00022824"/>
    </source>
</evidence>
<feature type="compositionally biased region" description="Polar residues" evidence="9">
    <location>
        <begin position="579"/>
        <end position="591"/>
    </location>
</feature>
<feature type="region of interest" description="Disordered" evidence="9">
    <location>
        <begin position="492"/>
        <end position="594"/>
    </location>
</feature>
<dbReference type="PANTHER" id="PTHR13466:SF19">
    <property type="entry name" value="NUCLEUS-VACUOLE JUNCTION PROTEIN 2"/>
    <property type="match status" value="1"/>
</dbReference>
<keyword evidence="7" id="KW-0446">Lipid-binding</keyword>
<dbReference type="GO" id="GO:0005789">
    <property type="term" value="C:endoplasmic reticulum membrane"/>
    <property type="evidence" value="ECO:0007669"/>
    <property type="project" value="UniProtKB-SubCell"/>
</dbReference>
<evidence type="ECO:0000256" key="10">
    <source>
        <dbReference type="SAM" id="Phobius"/>
    </source>
</evidence>
<keyword evidence="3 10" id="KW-0812">Transmembrane</keyword>
<dbReference type="InterPro" id="IPR031468">
    <property type="entry name" value="SMP_LBD"/>
</dbReference>
<keyword evidence="4" id="KW-0256">Endoplasmic reticulum</keyword>
<evidence type="ECO:0000256" key="8">
    <source>
        <dbReference type="ARBA" id="ARBA00023136"/>
    </source>
</evidence>
<dbReference type="EMBL" id="JANBUM010000076">
    <property type="protein sequence ID" value="KAJ2785940.1"/>
    <property type="molecule type" value="Genomic_DNA"/>
</dbReference>
<proteinExistence type="predicted"/>
<keyword evidence="13" id="KW-1185">Reference proteome</keyword>
<keyword evidence="2" id="KW-0813">Transport</keyword>
<feature type="transmembrane region" description="Helical" evidence="10">
    <location>
        <begin position="12"/>
        <end position="34"/>
    </location>
</feature>
<dbReference type="InterPro" id="IPR011993">
    <property type="entry name" value="PH-like_dom_sf"/>
</dbReference>